<dbReference type="PANTHER" id="PTHR34220:SF7">
    <property type="entry name" value="SENSOR HISTIDINE KINASE YPDA"/>
    <property type="match status" value="1"/>
</dbReference>
<name>A0A917D0V7_9GAMM</name>
<gene>
    <name evidence="3" type="ORF">GCM10011365_25650</name>
</gene>
<dbReference type="SUPFAM" id="SSF55874">
    <property type="entry name" value="ATPase domain of HSP90 chaperone/DNA topoisomerase II/histidine kinase"/>
    <property type="match status" value="1"/>
</dbReference>
<evidence type="ECO:0000259" key="2">
    <source>
        <dbReference type="Pfam" id="PF06580"/>
    </source>
</evidence>
<keyword evidence="1" id="KW-0472">Membrane</keyword>
<feature type="domain" description="Signal transduction histidine kinase internal region" evidence="2">
    <location>
        <begin position="158"/>
        <end position="236"/>
    </location>
</feature>
<evidence type="ECO:0000313" key="4">
    <source>
        <dbReference type="Proteomes" id="UP000605253"/>
    </source>
</evidence>
<keyword evidence="1" id="KW-1133">Transmembrane helix</keyword>
<feature type="transmembrane region" description="Helical" evidence="1">
    <location>
        <begin position="38"/>
        <end position="59"/>
    </location>
</feature>
<keyword evidence="3" id="KW-0418">Kinase</keyword>
<dbReference type="GO" id="GO:0000155">
    <property type="term" value="F:phosphorelay sensor kinase activity"/>
    <property type="evidence" value="ECO:0007669"/>
    <property type="project" value="InterPro"/>
</dbReference>
<dbReference type="Gene3D" id="3.30.565.10">
    <property type="entry name" value="Histidine kinase-like ATPase, C-terminal domain"/>
    <property type="match status" value="1"/>
</dbReference>
<comment type="caution">
    <text evidence="3">The sequence shown here is derived from an EMBL/GenBank/DDBJ whole genome shotgun (WGS) entry which is preliminary data.</text>
</comment>
<dbReference type="InterPro" id="IPR036890">
    <property type="entry name" value="HATPase_C_sf"/>
</dbReference>
<feature type="transmembrane region" description="Helical" evidence="1">
    <location>
        <begin position="110"/>
        <end position="134"/>
    </location>
</feature>
<dbReference type="AlphaFoldDB" id="A0A917D0V7"/>
<organism evidence="3 4">
    <name type="scientific">Marinicella pacifica</name>
    <dbReference type="NCBI Taxonomy" id="1171543"/>
    <lineage>
        <taxon>Bacteria</taxon>
        <taxon>Pseudomonadati</taxon>
        <taxon>Pseudomonadota</taxon>
        <taxon>Gammaproteobacteria</taxon>
        <taxon>Lysobacterales</taxon>
        <taxon>Marinicellaceae</taxon>
        <taxon>Marinicella</taxon>
    </lineage>
</organism>
<feature type="transmembrane region" description="Helical" evidence="1">
    <location>
        <begin position="7"/>
        <end position="26"/>
    </location>
</feature>
<dbReference type="InterPro" id="IPR010559">
    <property type="entry name" value="Sig_transdc_His_kin_internal"/>
</dbReference>
<evidence type="ECO:0000313" key="3">
    <source>
        <dbReference type="EMBL" id="GGG03356.1"/>
    </source>
</evidence>
<dbReference type="PANTHER" id="PTHR34220">
    <property type="entry name" value="SENSOR HISTIDINE KINASE YPDA"/>
    <property type="match status" value="1"/>
</dbReference>
<evidence type="ECO:0000256" key="1">
    <source>
        <dbReference type="SAM" id="Phobius"/>
    </source>
</evidence>
<proteinExistence type="predicted"/>
<reference evidence="3" key="2">
    <citation type="submission" date="2020-09" db="EMBL/GenBank/DDBJ databases">
        <authorList>
            <person name="Sun Q."/>
            <person name="Zhou Y."/>
        </authorList>
    </citation>
    <scope>NUCLEOTIDE SEQUENCE</scope>
    <source>
        <strain evidence="3">CGMCC 1.12181</strain>
    </source>
</reference>
<dbReference type="InterPro" id="IPR050640">
    <property type="entry name" value="Bact_2-comp_sensor_kinase"/>
</dbReference>
<protein>
    <submittedName>
        <fullName evidence="3">Histidine kinase</fullName>
    </submittedName>
</protein>
<accession>A0A917D0V7</accession>
<keyword evidence="3" id="KW-0808">Transferase</keyword>
<sequence>MKASPLFWVVNAAGWFAFLLLSGLFFSSLSGQLTLNSLVIQLFAWCYYVPASGLVRHLIHRWDWFRRKHHSRLIIQLIATTFLLALLGQFLVSLFMMYGLNIMTWQTYSMAVLFLTVAQNWIVLSLWTLLYLVIGHYRANRHQQLREIELTSALHKSELLALKAQLNPHFIFNCLNNMRAMTLESAETTRKMITHLSEILKYSFRFSEQAQVTVQEELTHVRNYLALEDIHFEQRLQYKISVADGAETAQIPPMSIQLLVENAIKHGIAKRPQGGHIEINIDTDYQHLKIAVLNDGQLSDNTQEAGIGLDNLRQRLHLLYGEQAEFTLVNQGTSQVCANLTVPLAYPDND</sequence>
<dbReference type="Pfam" id="PF06580">
    <property type="entry name" value="His_kinase"/>
    <property type="match status" value="1"/>
</dbReference>
<reference evidence="3" key="1">
    <citation type="journal article" date="2014" name="Int. J. Syst. Evol. Microbiol.">
        <title>Complete genome sequence of Corynebacterium casei LMG S-19264T (=DSM 44701T), isolated from a smear-ripened cheese.</title>
        <authorList>
            <consortium name="US DOE Joint Genome Institute (JGI-PGF)"/>
            <person name="Walter F."/>
            <person name="Albersmeier A."/>
            <person name="Kalinowski J."/>
            <person name="Ruckert C."/>
        </authorList>
    </citation>
    <scope>NUCLEOTIDE SEQUENCE</scope>
    <source>
        <strain evidence="3">CGMCC 1.12181</strain>
    </source>
</reference>
<feature type="transmembrane region" description="Helical" evidence="1">
    <location>
        <begin position="71"/>
        <end position="98"/>
    </location>
</feature>
<dbReference type="Proteomes" id="UP000605253">
    <property type="component" value="Unassembled WGS sequence"/>
</dbReference>
<dbReference type="GO" id="GO:0016020">
    <property type="term" value="C:membrane"/>
    <property type="evidence" value="ECO:0007669"/>
    <property type="project" value="InterPro"/>
</dbReference>
<dbReference type="EMBL" id="BMEO01000025">
    <property type="protein sequence ID" value="GGG03356.1"/>
    <property type="molecule type" value="Genomic_DNA"/>
</dbReference>
<keyword evidence="4" id="KW-1185">Reference proteome</keyword>
<dbReference type="RefSeq" id="WP_188366174.1">
    <property type="nucleotide sequence ID" value="NZ_BAABJF010000033.1"/>
</dbReference>
<keyword evidence="1" id="KW-0812">Transmembrane</keyword>